<dbReference type="AlphaFoldDB" id="A0A6J7XWK7"/>
<proteinExistence type="predicted"/>
<dbReference type="InterPro" id="IPR025447">
    <property type="entry name" value="DUF4192"/>
</dbReference>
<gene>
    <name evidence="1" type="ORF">UFOPK3554_00698</name>
</gene>
<name>A0A6J7XWK7_9ZZZZ</name>
<organism evidence="1">
    <name type="scientific">freshwater metagenome</name>
    <dbReference type="NCBI Taxonomy" id="449393"/>
    <lineage>
        <taxon>unclassified sequences</taxon>
        <taxon>metagenomes</taxon>
        <taxon>ecological metagenomes</taxon>
    </lineage>
</organism>
<dbReference type="Pfam" id="PF13830">
    <property type="entry name" value="DUF4192"/>
    <property type="match status" value="1"/>
</dbReference>
<evidence type="ECO:0000313" key="1">
    <source>
        <dbReference type="EMBL" id="CAB5240177.1"/>
    </source>
</evidence>
<dbReference type="EMBL" id="CAFBSG010000008">
    <property type="protein sequence ID" value="CAB5240177.1"/>
    <property type="molecule type" value="Genomic_DNA"/>
</dbReference>
<protein>
    <submittedName>
        <fullName evidence="1">Unannotated protein</fullName>
    </submittedName>
</protein>
<accession>A0A6J7XWK7</accession>
<reference evidence="1" key="1">
    <citation type="submission" date="2020-05" db="EMBL/GenBank/DDBJ databases">
        <authorList>
            <person name="Chiriac C."/>
            <person name="Salcher M."/>
            <person name="Ghai R."/>
            <person name="Kavagutti S V."/>
        </authorList>
    </citation>
    <scope>NUCLEOTIDE SEQUENCE</scope>
</reference>
<sequence length="173" mass="19157">MTTALNYFDGTFDDQVSSFAIDSQSDDLNSMQQDGAKSIVDLAGEYMSTTPCTNFALKARVIGRLSDIQVRDFGLGSHSAQTLDTYWMMWRELSDLAPPHFIAPVACLFAALSYERGEDALAEQSLRRALDDDPSYSLALLLRRVFSAHWPASSFTAMRSELHPKVCAAIFGE</sequence>